<dbReference type="RefSeq" id="WP_222872582.1">
    <property type="nucleotide sequence ID" value="NZ_CP039704.1"/>
</dbReference>
<keyword evidence="3" id="KW-1185">Reference proteome</keyword>
<keyword evidence="1" id="KW-0812">Transmembrane</keyword>
<dbReference type="EMBL" id="CP039704">
    <property type="protein sequence ID" value="QCI79757.1"/>
    <property type="molecule type" value="Genomic_DNA"/>
</dbReference>
<protein>
    <submittedName>
        <fullName evidence="2">DUF3429 domain-containing protein</fullName>
    </submittedName>
</protein>
<organism evidence="2 3">
    <name type="scientific">Hankyongella ginsenosidimutans</name>
    <dbReference type="NCBI Taxonomy" id="1763828"/>
    <lineage>
        <taxon>Bacteria</taxon>
        <taxon>Pseudomonadati</taxon>
        <taxon>Pseudomonadota</taxon>
        <taxon>Alphaproteobacteria</taxon>
        <taxon>Sphingomonadales</taxon>
        <taxon>Sphingomonadaceae</taxon>
        <taxon>Hankyongella</taxon>
    </lineage>
</organism>
<accession>A0A4D7C9S4</accession>
<evidence type="ECO:0000313" key="3">
    <source>
        <dbReference type="Proteomes" id="UP000298714"/>
    </source>
</evidence>
<keyword evidence="1" id="KW-1133">Transmembrane helix</keyword>
<feature type="transmembrane region" description="Helical" evidence="1">
    <location>
        <begin position="62"/>
        <end position="82"/>
    </location>
</feature>
<gene>
    <name evidence="2" type="ORF">E6W36_10085</name>
</gene>
<dbReference type="PROSITE" id="PS51257">
    <property type="entry name" value="PROKAR_LIPOPROTEIN"/>
    <property type="match status" value="1"/>
</dbReference>
<feature type="transmembrane region" description="Helical" evidence="1">
    <location>
        <begin position="16"/>
        <end position="41"/>
    </location>
</feature>
<dbReference type="AlphaFoldDB" id="A0A4D7C9S4"/>
<sequence length="84" mass="8870">MRGCAPLLVQSVLPTFVALACLFSFSGVAALIVGLTFPLGLRVDRTLVQAKLAPGWWLRLRVPLALGMGLLNALLGLVAWNAGL</sequence>
<reference evidence="3" key="1">
    <citation type="submission" date="2019-04" db="EMBL/GenBank/DDBJ databases">
        <title>Complete genome sequence of Sphingomonas sp. W1-2-3.</title>
        <authorList>
            <person name="Im W.T."/>
        </authorList>
    </citation>
    <scope>NUCLEOTIDE SEQUENCE [LARGE SCALE GENOMIC DNA]</scope>
    <source>
        <strain evidence="3">W1-2-3</strain>
    </source>
</reference>
<evidence type="ECO:0000313" key="2">
    <source>
        <dbReference type="EMBL" id="QCI79757.1"/>
    </source>
</evidence>
<dbReference type="Proteomes" id="UP000298714">
    <property type="component" value="Chromosome"/>
</dbReference>
<name>A0A4D7C9S4_9SPHN</name>
<proteinExistence type="predicted"/>
<keyword evidence="1" id="KW-0472">Membrane</keyword>
<evidence type="ECO:0000256" key="1">
    <source>
        <dbReference type="SAM" id="Phobius"/>
    </source>
</evidence>
<dbReference type="KEGG" id="hgn:E6W36_10085"/>